<sequence length="144" mass="17132">MNTSRYLKEQGLKVTKARVSIFNTLLESEKAISAECIFEECKNKNENIDLSTVYRTLELFEDKNIIIRFNLDKQRYVYAIRREHHKHILRCIMCNKKIEIDCPMQEVKQIIKNNTGFDLFDEGLKTNIKGICEECQKKIKRQNR</sequence>
<evidence type="ECO:0000256" key="2">
    <source>
        <dbReference type="ARBA" id="ARBA00022491"/>
    </source>
</evidence>
<keyword evidence="5" id="KW-0238">DNA-binding</keyword>
<dbReference type="KEGG" id="cfer:D4Z93_11590"/>
<dbReference type="SUPFAM" id="SSF46785">
    <property type="entry name" value="Winged helix' DNA-binding domain"/>
    <property type="match status" value="1"/>
</dbReference>
<keyword evidence="6" id="KW-0804">Transcription</keyword>
<evidence type="ECO:0000256" key="5">
    <source>
        <dbReference type="ARBA" id="ARBA00023125"/>
    </source>
</evidence>
<dbReference type="RefSeq" id="WP_119973701.1">
    <property type="nucleotide sequence ID" value="NZ_CP032416.1"/>
</dbReference>
<dbReference type="GO" id="GO:0008270">
    <property type="term" value="F:zinc ion binding"/>
    <property type="evidence" value="ECO:0007669"/>
    <property type="project" value="TreeGrafter"/>
</dbReference>
<evidence type="ECO:0000256" key="7">
    <source>
        <dbReference type="PIRSR" id="PIRSR602481-1"/>
    </source>
</evidence>
<gene>
    <name evidence="9" type="ORF">D4Z93_11590</name>
</gene>
<reference evidence="9 10" key="1">
    <citation type="journal article" date="2019" name="Int. J. Syst. Evol. Microbiol.">
        <title>Clostridium fermenticellae sp. nov., isolated from the mud in a fermentation cellar for the production of the Chinese liquor, baijiu.</title>
        <authorList>
            <person name="Xu P.X."/>
            <person name="Chai L.J."/>
            <person name="Qiu T."/>
            <person name="Zhang X.J."/>
            <person name="Lu Z.M."/>
            <person name="Xiao C."/>
            <person name="Wang S.T."/>
            <person name="Shen C.H."/>
            <person name="Shi J.S."/>
            <person name="Xu Z.H."/>
        </authorList>
    </citation>
    <scope>NUCLEOTIDE SEQUENCE [LARGE SCALE GENOMIC DNA]</scope>
    <source>
        <strain evidence="9 10">JN500901</strain>
    </source>
</reference>
<dbReference type="Pfam" id="PF01475">
    <property type="entry name" value="FUR"/>
    <property type="match status" value="1"/>
</dbReference>
<keyword evidence="7" id="KW-0479">Metal-binding</keyword>
<evidence type="ECO:0000256" key="6">
    <source>
        <dbReference type="ARBA" id="ARBA00023163"/>
    </source>
</evidence>
<evidence type="ECO:0000256" key="1">
    <source>
        <dbReference type="ARBA" id="ARBA00007957"/>
    </source>
</evidence>
<dbReference type="PANTHER" id="PTHR33202">
    <property type="entry name" value="ZINC UPTAKE REGULATION PROTEIN"/>
    <property type="match status" value="1"/>
</dbReference>
<feature type="binding site" evidence="8">
    <location>
        <position position="84"/>
    </location>
    <ligand>
        <name>Fe cation</name>
        <dbReference type="ChEBI" id="CHEBI:24875"/>
    </ligand>
</feature>
<keyword evidence="8" id="KW-0408">Iron</keyword>
<evidence type="ECO:0000256" key="4">
    <source>
        <dbReference type="ARBA" id="ARBA00023015"/>
    </source>
</evidence>
<accession>A0A386H5V3</accession>
<feature type="binding site" evidence="7">
    <location>
        <position position="91"/>
    </location>
    <ligand>
        <name>Zn(2+)</name>
        <dbReference type="ChEBI" id="CHEBI:29105"/>
    </ligand>
</feature>
<comment type="cofactor">
    <cofactor evidence="7">
        <name>Zn(2+)</name>
        <dbReference type="ChEBI" id="CHEBI:29105"/>
    </cofactor>
    <text evidence="7">Binds 1 zinc ion per subunit.</text>
</comment>
<dbReference type="OrthoDB" id="8659436at2"/>
<comment type="similarity">
    <text evidence="1">Belongs to the Fur family.</text>
</comment>
<dbReference type="Gene3D" id="3.30.1490.190">
    <property type="match status" value="1"/>
</dbReference>
<comment type="cofactor">
    <cofactor evidence="8">
        <name>Mn(2+)</name>
        <dbReference type="ChEBI" id="CHEBI:29035"/>
    </cofactor>
    <cofactor evidence="8">
        <name>Fe(2+)</name>
        <dbReference type="ChEBI" id="CHEBI:29033"/>
    </cofactor>
    <text evidence="8">Binds 1 Mn(2+) or Fe(2+) ion per subunit.</text>
</comment>
<dbReference type="Proteomes" id="UP000266301">
    <property type="component" value="Chromosome"/>
</dbReference>
<keyword evidence="4" id="KW-0805">Transcription regulation</keyword>
<dbReference type="InterPro" id="IPR002481">
    <property type="entry name" value="FUR"/>
</dbReference>
<dbReference type="GO" id="GO:0000976">
    <property type="term" value="F:transcription cis-regulatory region binding"/>
    <property type="evidence" value="ECO:0007669"/>
    <property type="project" value="TreeGrafter"/>
</dbReference>
<proteinExistence type="inferred from homology"/>
<feature type="binding site" evidence="7">
    <location>
        <position position="135"/>
    </location>
    <ligand>
        <name>Zn(2+)</name>
        <dbReference type="ChEBI" id="CHEBI:29105"/>
    </ligand>
</feature>
<keyword evidence="10" id="KW-1185">Reference proteome</keyword>
<dbReference type="InterPro" id="IPR036388">
    <property type="entry name" value="WH-like_DNA-bd_sf"/>
</dbReference>
<name>A0A386H5V3_9CLOT</name>
<evidence type="ECO:0000256" key="8">
    <source>
        <dbReference type="PIRSR" id="PIRSR602481-2"/>
    </source>
</evidence>
<protein>
    <submittedName>
        <fullName evidence="9">Transcriptional repressor</fullName>
    </submittedName>
</protein>
<dbReference type="GO" id="GO:1900376">
    <property type="term" value="P:regulation of secondary metabolite biosynthetic process"/>
    <property type="evidence" value="ECO:0007669"/>
    <property type="project" value="TreeGrafter"/>
</dbReference>
<dbReference type="EMBL" id="CP032416">
    <property type="protein sequence ID" value="AYD41127.1"/>
    <property type="molecule type" value="Genomic_DNA"/>
</dbReference>
<dbReference type="GO" id="GO:0045892">
    <property type="term" value="P:negative regulation of DNA-templated transcription"/>
    <property type="evidence" value="ECO:0007669"/>
    <property type="project" value="TreeGrafter"/>
</dbReference>
<keyword evidence="3 7" id="KW-0862">Zinc</keyword>
<feature type="binding site" evidence="7">
    <location>
        <position position="132"/>
    </location>
    <ligand>
        <name>Zn(2+)</name>
        <dbReference type="ChEBI" id="CHEBI:29105"/>
    </ligand>
</feature>
<dbReference type="Gene3D" id="1.10.10.10">
    <property type="entry name" value="Winged helix-like DNA-binding domain superfamily/Winged helix DNA-binding domain"/>
    <property type="match status" value="1"/>
</dbReference>
<dbReference type="CDD" id="cd07153">
    <property type="entry name" value="Fur_like"/>
    <property type="match status" value="1"/>
</dbReference>
<dbReference type="GO" id="GO:0003700">
    <property type="term" value="F:DNA-binding transcription factor activity"/>
    <property type="evidence" value="ECO:0007669"/>
    <property type="project" value="InterPro"/>
</dbReference>
<dbReference type="PANTHER" id="PTHR33202:SF8">
    <property type="entry name" value="PEROXIDE-RESPONSIVE REPRESSOR PERR"/>
    <property type="match status" value="1"/>
</dbReference>
<evidence type="ECO:0000313" key="9">
    <source>
        <dbReference type="EMBL" id="AYD41127.1"/>
    </source>
</evidence>
<evidence type="ECO:0000313" key="10">
    <source>
        <dbReference type="Proteomes" id="UP000266301"/>
    </source>
</evidence>
<feature type="binding site" evidence="7">
    <location>
        <position position="94"/>
    </location>
    <ligand>
        <name>Zn(2+)</name>
        <dbReference type="ChEBI" id="CHEBI:29105"/>
    </ligand>
</feature>
<dbReference type="InterPro" id="IPR036390">
    <property type="entry name" value="WH_DNA-bd_sf"/>
</dbReference>
<organism evidence="9 10">
    <name type="scientific">Clostridium fermenticellae</name>
    <dbReference type="NCBI Taxonomy" id="2068654"/>
    <lineage>
        <taxon>Bacteria</taxon>
        <taxon>Bacillati</taxon>
        <taxon>Bacillota</taxon>
        <taxon>Clostridia</taxon>
        <taxon>Eubacteriales</taxon>
        <taxon>Clostridiaceae</taxon>
        <taxon>Clostridium</taxon>
    </lineage>
</organism>
<dbReference type="AlphaFoldDB" id="A0A386H5V3"/>
<keyword evidence="2" id="KW-0678">Repressor</keyword>
<evidence type="ECO:0000256" key="3">
    <source>
        <dbReference type="ARBA" id="ARBA00022833"/>
    </source>
</evidence>
<dbReference type="InterPro" id="IPR043135">
    <property type="entry name" value="Fur_C"/>
</dbReference>